<dbReference type="EMBL" id="JAAPAO010000010">
    <property type="protein sequence ID" value="KAF4677668.1"/>
    <property type="molecule type" value="Genomic_DNA"/>
</dbReference>
<evidence type="ECO:0000256" key="1">
    <source>
        <dbReference type="SAM" id="MobiDB-lite"/>
    </source>
</evidence>
<keyword evidence="2" id="KW-0472">Membrane</keyword>
<name>A0A7J6N186_PERCH</name>
<evidence type="ECO:0000313" key="3">
    <source>
        <dbReference type="EMBL" id="KAF4677668.1"/>
    </source>
</evidence>
<proteinExistence type="predicted"/>
<dbReference type="Proteomes" id="UP000591131">
    <property type="component" value="Unassembled WGS sequence"/>
</dbReference>
<organism evidence="3 4">
    <name type="scientific">Perkinsus chesapeaki</name>
    <name type="common">Clam parasite</name>
    <name type="synonym">Perkinsus andrewsi</name>
    <dbReference type="NCBI Taxonomy" id="330153"/>
    <lineage>
        <taxon>Eukaryota</taxon>
        <taxon>Sar</taxon>
        <taxon>Alveolata</taxon>
        <taxon>Perkinsozoa</taxon>
        <taxon>Perkinsea</taxon>
        <taxon>Perkinsida</taxon>
        <taxon>Perkinsidae</taxon>
        <taxon>Perkinsus</taxon>
    </lineage>
</organism>
<evidence type="ECO:0008006" key="5">
    <source>
        <dbReference type="Google" id="ProtNLM"/>
    </source>
</evidence>
<accession>A0A7J6N186</accession>
<reference evidence="3 4" key="1">
    <citation type="submission" date="2020-04" db="EMBL/GenBank/DDBJ databases">
        <title>Perkinsus chesapeaki whole genome sequence.</title>
        <authorList>
            <person name="Bogema D.R."/>
        </authorList>
    </citation>
    <scope>NUCLEOTIDE SEQUENCE [LARGE SCALE GENOMIC DNA]</scope>
    <source>
        <strain evidence="3">ATCC PRA-425</strain>
    </source>
</reference>
<keyword evidence="4" id="KW-1185">Reference proteome</keyword>
<sequence>MTVSHPDNTLEELRKPSGVACSSNAGILGEEVKVVGVSSFYASCAILMVVANKLTLDLYAVPFLSLWLQSVLAVICLLTANKAIPMGLTVSQSPSVFVKALFKSFDLCIVNSMSLVFASLCLMRVDASSFQVVARALNTPMSVVLSWLFLPKHSQTTAGLPILGCLLVTAGFMSTVVFDKISVSATGALFTRRLALLYPAPALQHTREAVELPPHTMLSLSLANPVGMLFCDSGAFFLRVSTSTQQGYLRISDAPYSAGPLLGPADDFCRGFKARRYTVQEAETRYDAKPSAVWSPSEPQVSPTRQPADVNEIDSVTSDELTIYRTDAAVEVLRHDRLWRISSNPFYYRGEIPPWRGIEMVLNGDKKDLKTRRVTLRITELERILSFGLTECNAEDCLCRVKYPGVQQEATRRKCADSVGFSTTGKKWDRGRLCQDGVCDMNVGDVISLVLGVDDSGSMFKIVEFIVNGKPCPVTLEAKRSGRLIFKGSGKWSVALLLGESESSESEELLDNDIITPTKPLWQPRPLPSGGGWQDVTC</sequence>
<evidence type="ECO:0000313" key="4">
    <source>
        <dbReference type="Proteomes" id="UP000591131"/>
    </source>
</evidence>
<protein>
    <recommendedName>
        <fullName evidence="5">Sugar phosphate transporter domain-containing protein</fullName>
    </recommendedName>
</protein>
<evidence type="ECO:0000256" key="2">
    <source>
        <dbReference type="SAM" id="Phobius"/>
    </source>
</evidence>
<dbReference type="AlphaFoldDB" id="A0A7J6N186"/>
<dbReference type="OrthoDB" id="10632914at2759"/>
<keyword evidence="2" id="KW-0812">Transmembrane</keyword>
<gene>
    <name evidence="3" type="ORF">FOL47_000130</name>
</gene>
<feature type="region of interest" description="Disordered" evidence="1">
    <location>
        <begin position="289"/>
        <end position="308"/>
    </location>
</feature>
<feature type="transmembrane region" description="Helical" evidence="2">
    <location>
        <begin position="58"/>
        <end position="80"/>
    </location>
</feature>
<feature type="transmembrane region" description="Helical" evidence="2">
    <location>
        <begin position="32"/>
        <end position="51"/>
    </location>
</feature>
<keyword evidence="2" id="KW-1133">Transmembrane helix</keyword>
<comment type="caution">
    <text evidence="3">The sequence shown here is derived from an EMBL/GenBank/DDBJ whole genome shotgun (WGS) entry which is preliminary data.</text>
</comment>